<dbReference type="EMBL" id="JAUYVI010000001">
    <property type="protein sequence ID" value="MDQ7246813.1"/>
    <property type="molecule type" value="Genomic_DNA"/>
</dbReference>
<dbReference type="Pfam" id="PF12833">
    <property type="entry name" value="HTH_18"/>
    <property type="match status" value="1"/>
</dbReference>
<dbReference type="InterPro" id="IPR020449">
    <property type="entry name" value="Tscrpt_reg_AraC-type_HTH"/>
</dbReference>
<keyword evidence="2" id="KW-0238">DNA-binding</keyword>
<name>A0ABU0YGG0_9PROT</name>
<dbReference type="PANTHER" id="PTHR47894:SF4">
    <property type="entry name" value="HTH-TYPE TRANSCRIPTIONAL REGULATOR GADX"/>
    <property type="match status" value="1"/>
</dbReference>
<dbReference type="SUPFAM" id="SSF51182">
    <property type="entry name" value="RmlC-like cupins"/>
    <property type="match status" value="1"/>
</dbReference>
<reference evidence="6" key="1">
    <citation type="submission" date="2023-08" db="EMBL/GenBank/DDBJ databases">
        <title>Rhodospirillaceae gen. nov., a novel taxon isolated from the Yangtze River Yuezi River estuary sludge.</title>
        <authorList>
            <person name="Ruan L."/>
        </authorList>
    </citation>
    <scope>NUCLEOTIDE SEQUENCE [LARGE SCALE GENOMIC DNA]</scope>
    <source>
        <strain evidence="6">R-7</strain>
    </source>
</reference>
<accession>A0ABU0YGG0</accession>
<evidence type="ECO:0000313" key="6">
    <source>
        <dbReference type="Proteomes" id="UP001230156"/>
    </source>
</evidence>
<dbReference type="SUPFAM" id="SSF46689">
    <property type="entry name" value="Homeodomain-like"/>
    <property type="match status" value="1"/>
</dbReference>
<dbReference type="Gene3D" id="1.10.10.60">
    <property type="entry name" value="Homeodomain-like"/>
    <property type="match status" value="1"/>
</dbReference>
<organism evidence="5 6">
    <name type="scientific">Dongia sedimenti</name>
    <dbReference type="NCBI Taxonomy" id="3064282"/>
    <lineage>
        <taxon>Bacteria</taxon>
        <taxon>Pseudomonadati</taxon>
        <taxon>Pseudomonadota</taxon>
        <taxon>Alphaproteobacteria</taxon>
        <taxon>Rhodospirillales</taxon>
        <taxon>Dongiaceae</taxon>
        <taxon>Dongia</taxon>
    </lineage>
</organism>
<sequence>MHVLGRQVFTYCCFKAERIAQVTVARPLIGIVLSGAKEFWLGDAGQRFTAGDVFVLPGGATLDAVNIPDERHGLYESLLVEVASLPPSIARLPELPPVKRTGFDIHVTLTADLVDALAHAATTLATSDNAAILGEHRLAEVLMLLRPDPAARPLFDVPLADRIRWMVAADPSHRWTADELARRLAIGASTLRRRLTENGTPLRTVLAGARMQVAQSLLSTGGGNVTAAAEAAGYTSRSHFTRRFRSVYGNTPGEHRARRAG</sequence>
<evidence type="ECO:0000256" key="2">
    <source>
        <dbReference type="ARBA" id="ARBA00023125"/>
    </source>
</evidence>
<dbReference type="SMART" id="SM00342">
    <property type="entry name" value="HTH_ARAC"/>
    <property type="match status" value="1"/>
</dbReference>
<proteinExistence type="predicted"/>
<dbReference type="PROSITE" id="PS01124">
    <property type="entry name" value="HTH_ARAC_FAMILY_2"/>
    <property type="match status" value="1"/>
</dbReference>
<evidence type="ECO:0000313" key="5">
    <source>
        <dbReference type="EMBL" id="MDQ7246813.1"/>
    </source>
</evidence>
<dbReference type="InterPro" id="IPR018062">
    <property type="entry name" value="HTH_AraC-typ_CS"/>
</dbReference>
<evidence type="ECO:0000259" key="4">
    <source>
        <dbReference type="PROSITE" id="PS01124"/>
    </source>
</evidence>
<comment type="caution">
    <text evidence="5">The sequence shown here is derived from an EMBL/GenBank/DDBJ whole genome shotgun (WGS) entry which is preliminary data.</text>
</comment>
<keyword evidence="6" id="KW-1185">Reference proteome</keyword>
<keyword evidence="3" id="KW-0804">Transcription</keyword>
<keyword evidence="1" id="KW-0805">Transcription regulation</keyword>
<evidence type="ECO:0000256" key="3">
    <source>
        <dbReference type="ARBA" id="ARBA00023163"/>
    </source>
</evidence>
<feature type="domain" description="HTH araC/xylS-type" evidence="4">
    <location>
        <begin position="161"/>
        <end position="258"/>
    </location>
</feature>
<dbReference type="PANTHER" id="PTHR47894">
    <property type="entry name" value="HTH-TYPE TRANSCRIPTIONAL REGULATOR GADX"/>
    <property type="match status" value="1"/>
</dbReference>
<dbReference type="PROSITE" id="PS00041">
    <property type="entry name" value="HTH_ARAC_FAMILY_1"/>
    <property type="match status" value="1"/>
</dbReference>
<dbReference type="PRINTS" id="PR00032">
    <property type="entry name" value="HTHARAC"/>
</dbReference>
<evidence type="ECO:0000256" key="1">
    <source>
        <dbReference type="ARBA" id="ARBA00023015"/>
    </source>
</evidence>
<protein>
    <submittedName>
        <fullName evidence="5">AraC family transcriptional regulator</fullName>
    </submittedName>
</protein>
<dbReference type="InterPro" id="IPR018060">
    <property type="entry name" value="HTH_AraC"/>
</dbReference>
<dbReference type="Proteomes" id="UP001230156">
    <property type="component" value="Unassembled WGS sequence"/>
</dbReference>
<dbReference type="InterPro" id="IPR009057">
    <property type="entry name" value="Homeodomain-like_sf"/>
</dbReference>
<gene>
    <name evidence="5" type="ORF">Q8A70_04010</name>
</gene>
<dbReference type="InterPro" id="IPR011051">
    <property type="entry name" value="RmlC_Cupin_sf"/>
</dbReference>
<dbReference type="RefSeq" id="WP_379954214.1">
    <property type="nucleotide sequence ID" value="NZ_JAUYVI010000001.1"/>
</dbReference>